<evidence type="ECO:0000256" key="1">
    <source>
        <dbReference type="SAM" id="MobiDB-lite"/>
    </source>
</evidence>
<organism evidence="2 3">
    <name type="scientific">Asterophora parasitica</name>
    <dbReference type="NCBI Taxonomy" id="117018"/>
    <lineage>
        <taxon>Eukaryota</taxon>
        <taxon>Fungi</taxon>
        <taxon>Dikarya</taxon>
        <taxon>Basidiomycota</taxon>
        <taxon>Agaricomycotina</taxon>
        <taxon>Agaricomycetes</taxon>
        <taxon>Agaricomycetidae</taxon>
        <taxon>Agaricales</taxon>
        <taxon>Tricholomatineae</taxon>
        <taxon>Lyophyllaceae</taxon>
        <taxon>Asterophora</taxon>
    </lineage>
</organism>
<reference evidence="2" key="2">
    <citation type="submission" date="2021-10" db="EMBL/GenBank/DDBJ databases">
        <title>Phylogenomics reveals ancestral predisposition of the termite-cultivated fungus Termitomyces towards a domesticated lifestyle.</title>
        <authorList>
            <person name="Auxier B."/>
            <person name="Grum-Grzhimaylo A."/>
            <person name="Cardenas M.E."/>
            <person name="Lodge J.D."/>
            <person name="Laessoe T."/>
            <person name="Pedersen O."/>
            <person name="Smith M.E."/>
            <person name="Kuyper T.W."/>
            <person name="Franco-Molano E.A."/>
            <person name="Baroni T.J."/>
            <person name="Aanen D.K."/>
        </authorList>
    </citation>
    <scope>NUCLEOTIDE SEQUENCE</scope>
    <source>
        <strain evidence="2">AP01</strain>
        <tissue evidence="2">Mycelium</tissue>
    </source>
</reference>
<evidence type="ECO:0000313" key="3">
    <source>
        <dbReference type="Proteomes" id="UP000775547"/>
    </source>
</evidence>
<comment type="caution">
    <text evidence="2">The sequence shown here is derived from an EMBL/GenBank/DDBJ whole genome shotgun (WGS) entry which is preliminary data.</text>
</comment>
<protein>
    <submittedName>
        <fullName evidence="2">Uncharacterized protein</fullName>
    </submittedName>
</protein>
<feature type="region of interest" description="Disordered" evidence="1">
    <location>
        <begin position="30"/>
        <end position="55"/>
    </location>
</feature>
<feature type="region of interest" description="Disordered" evidence="1">
    <location>
        <begin position="106"/>
        <end position="140"/>
    </location>
</feature>
<sequence length="207" mass="22802">MSSDDYFDGEDLDDAIFEELDAIEAAALVSPRPQAQALKPAPSRNPPPLTRDEDSFYDLTLDIDDSELERIDDFVQDAYSGKAKPVAAPLSRTKSATHQTTLFGDIIPQNATASSSRTQLQRTKSAPRNPFGRQAPKTKVWDQTQFAKTGLKSGKAKSKGKAKASCDDDELEEEVEFEQFPAPFVPARYVYYSQDESAISLTPLPGH</sequence>
<feature type="compositionally biased region" description="Polar residues" evidence="1">
    <location>
        <begin position="109"/>
        <end position="126"/>
    </location>
</feature>
<name>A0A9P7GCS0_9AGAR</name>
<dbReference type="AlphaFoldDB" id="A0A9P7GCS0"/>
<dbReference type="OrthoDB" id="164902at2759"/>
<dbReference type="EMBL" id="JABCKV010000004">
    <property type="protein sequence ID" value="KAG5648182.1"/>
    <property type="molecule type" value="Genomic_DNA"/>
</dbReference>
<proteinExistence type="predicted"/>
<gene>
    <name evidence="2" type="ORF">DXG03_006137</name>
</gene>
<dbReference type="Proteomes" id="UP000775547">
    <property type="component" value="Unassembled WGS sequence"/>
</dbReference>
<keyword evidence="3" id="KW-1185">Reference proteome</keyword>
<reference evidence="2" key="1">
    <citation type="submission" date="2020-07" db="EMBL/GenBank/DDBJ databases">
        <authorList>
            <person name="Nieuwenhuis M."/>
            <person name="Van De Peppel L.J.J."/>
        </authorList>
    </citation>
    <scope>NUCLEOTIDE SEQUENCE</scope>
    <source>
        <strain evidence="2">AP01</strain>
        <tissue evidence="2">Mycelium</tissue>
    </source>
</reference>
<evidence type="ECO:0000313" key="2">
    <source>
        <dbReference type="EMBL" id="KAG5648182.1"/>
    </source>
</evidence>
<accession>A0A9P7GCS0</accession>